<dbReference type="eggNOG" id="COG1180">
    <property type="taxonomic scope" value="Bacteria"/>
</dbReference>
<dbReference type="EMBL" id="CP000482">
    <property type="protein sequence ID" value="ABL00594.1"/>
    <property type="molecule type" value="Genomic_DNA"/>
</dbReference>
<evidence type="ECO:0000313" key="9">
    <source>
        <dbReference type="Proteomes" id="UP000006732"/>
    </source>
</evidence>
<dbReference type="InterPro" id="IPR013785">
    <property type="entry name" value="Aldolase_TIM"/>
</dbReference>
<dbReference type="STRING" id="338966.Ppro_2996"/>
<evidence type="ECO:0000256" key="1">
    <source>
        <dbReference type="ARBA" id="ARBA00001966"/>
    </source>
</evidence>
<dbReference type="GO" id="GO:0051539">
    <property type="term" value="F:4 iron, 4 sulfur cluster binding"/>
    <property type="evidence" value="ECO:0007669"/>
    <property type="project" value="UniProtKB-KW"/>
</dbReference>
<dbReference type="RefSeq" id="WP_011736829.1">
    <property type="nucleotide sequence ID" value="NC_008609.1"/>
</dbReference>
<evidence type="ECO:0000256" key="4">
    <source>
        <dbReference type="ARBA" id="ARBA00022723"/>
    </source>
</evidence>
<dbReference type="KEGG" id="ppd:Ppro_2996"/>
<dbReference type="HOGENOM" id="CLU_645348_0_0_7"/>
<dbReference type="SFLD" id="SFLDG01109">
    <property type="entry name" value="Uncharacterised_Radical_SAM_Su"/>
    <property type="match status" value="1"/>
</dbReference>
<feature type="domain" description="Radical SAM core" evidence="7">
    <location>
        <begin position="189"/>
        <end position="418"/>
    </location>
</feature>
<dbReference type="InterPro" id="IPR034457">
    <property type="entry name" value="Organic_radical-activating"/>
</dbReference>
<keyword evidence="9" id="KW-1185">Reference proteome</keyword>
<name>A1ATC3_PELPD</name>
<keyword evidence="3" id="KW-0949">S-adenosyl-L-methionine</keyword>
<evidence type="ECO:0000256" key="6">
    <source>
        <dbReference type="ARBA" id="ARBA00023014"/>
    </source>
</evidence>
<dbReference type="InterPro" id="IPR006638">
    <property type="entry name" value="Elp3/MiaA/NifB-like_rSAM"/>
</dbReference>
<dbReference type="SFLD" id="SFLDS00029">
    <property type="entry name" value="Radical_SAM"/>
    <property type="match status" value="1"/>
</dbReference>
<dbReference type="Pfam" id="PF04055">
    <property type="entry name" value="Radical_SAM"/>
    <property type="match status" value="1"/>
</dbReference>
<dbReference type="OrthoDB" id="9764628at2"/>
<accession>A1ATC3</accession>
<evidence type="ECO:0000256" key="5">
    <source>
        <dbReference type="ARBA" id="ARBA00023004"/>
    </source>
</evidence>
<keyword evidence="2" id="KW-0004">4Fe-4S</keyword>
<sequence>MSRRLPKMLYADPQGNIFDHPELCMAGMNGNQTVLPEEMELIPLPEDSRLFTMPAMPPIAWDRRTKSFITLESVPGGRRRGPQQIQAVAAFMAPGYMRTLLPACDYPTEREHLPLWSYTAVGWDEEQECFVVAATRVDSNRNWDPCNYDDRTLDPLVRTMLGEMPDNRLLEQLARCALDYHCFAAKNLFYRRWEAPLPTSPVCNSACLGCISLQPSDYCPSNHERITFVPTPEELCQIAVPHLEQAEQAIVSYGQGCEGDPILQADTIAEATRRMKRATSRGTVNFNSNGSLPDKVRLLCDAGMDSFRFSLNSVREDLYNRYYRPRGYCFDNVLESVRIAKQAGRFTMINYLVSPGVSDAPEEVEALLRFVADTRVDMLQLRNLSIDPEYYNREMGVTGRGIGMYRLLERLKSEFPRLQFGYYNRTKENFFPSGFEQGWPIAKR</sequence>
<dbReference type="SUPFAM" id="SSF102114">
    <property type="entry name" value="Radical SAM enzymes"/>
    <property type="match status" value="1"/>
</dbReference>
<evidence type="ECO:0000313" key="8">
    <source>
        <dbReference type="EMBL" id="ABL00594.1"/>
    </source>
</evidence>
<dbReference type="InterPro" id="IPR007197">
    <property type="entry name" value="rSAM"/>
</dbReference>
<reference evidence="8 9" key="1">
    <citation type="submission" date="2006-10" db="EMBL/GenBank/DDBJ databases">
        <title>Complete sequence of chromosome of Pelobacter propionicus DSM 2379.</title>
        <authorList>
            <consortium name="US DOE Joint Genome Institute"/>
            <person name="Copeland A."/>
            <person name="Lucas S."/>
            <person name="Lapidus A."/>
            <person name="Barry K."/>
            <person name="Detter J.C."/>
            <person name="Glavina del Rio T."/>
            <person name="Hammon N."/>
            <person name="Israni S."/>
            <person name="Dalin E."/>
            <person name="Tice H."/>
            <person name="Pitluck S."/>
            <person name="Saunders E."/>
            <person name="Brettin T."/>
            <person name="Bruce D."/>
            <person name="Han C."/>
            <person name="Tapia R."/>
            <person name="Schmutz J."/>
            <person name="Larimer F."/>
            <person name="Land M."/>
            <person name="Hauser L."/>
            <person name="Kyrpides N."/>
            <person name="Kim E."/>
            <person name="Lovley D."/>
            <person name="Richardson P."/>
        </authorList>
    </citation>
    <scope>NUCLEOTIDE SEQUENCE [LARGE SCALE GENOMIC DNA]</scope>
    <source>
        <strain evidence="9">DSM 2379 / NBRC 103807 / OttBd1</strain>
    </source>
</reference>
<keyword evidence="6" id="KW-0411">Iron-sulfur</keyword>
<evidence type="ECO:0000256" key="2">
    <source>
        <dbReference type="ARBA" id="ARBA00022485"/>
    </source>
</evidence>
<dbReference type="GO" id="GO:0046872">
    <property type="term" value="F:metal ion binding"/>
    <property type="evidence" value="ECO:0007669"/>
    <property type="project" value="UniProtKB-KW"/>
</dbReference>
<dbReference type="CDD" id="cd01335">
    <property type="entry name" value="Radical_SAM"/>
    <property type="match status" value="1"/>
</dbReference>
<dbReference type="Proteomes" id="UP000006732">
    <property type="component" value="Chromosome"/>
</dbReference>
<keyword evidence="4" id="KW-0479">Metal-binding</keyword>
<dbReference type="InterPro" id="IPR058240">
    <property type="entry name" value="rSAM_sf"/>
</dbReference>
<comment type="cofactor">
    <cofactor evidence="1">
        <name>[4Fe-4S] cluster</name>
        <dbReference type="ChEBI" id="CHEBI:49883"/>
    </cofactor>
</comment>
<dbReference type="PANTHER" id="PTHR30352">
    <property type="entry name" value="PYRUVATE FORMATE-LYASE-ACTIVATING ENZYME"/>
    <property type="match status" value="1"/>
</dbReference>
<proteinExistence type="predicted"/>
<dbReference type="AlphaFoldDB" id="A1ATC3"/>
<dbReference type="PROSITE" id="PS51918">
    <property type="entry name" value="RADICAL_SAM"/>
    <property type="match status" value="1"/>
</dbReference>
<dbReference type="PANTHER" id="PTHR30352:SF5">
    <property type="entry name" value="PYRUVATE FORMATE-LYASE 1-ACTIVATING ENZYME"/>
    <property type="match status" value="1"/>
</dbReference>
<keyword evidence="5" id="KW-0408">Iron</keyword>
<protein>
    <submittedName>
        <fullName evidence="8">Radical SAM domain protein</fullName>
    </submittedName>
</protein>
<dbReference type="SMART" id="SM00729">
    <property type="entry name" value="Elp3"/>
    <property type="match status" value="1"/>
</dbReference>
<organism evidence="8 9">
    <name type="scientific">Pelobacter propionicus (strain DSM 2379 / NBRC 103807 / OttBd1)</name>
    <dbReference type="NCBI Taxonomy" id="338966"/>
    <lineage>
        <taxon>Bacteria</taxon>
        <taxon>Pseudomonadati</taxon>
        <taxon>Thermodesulfobacteriota</taxon>
        <taxon>Desulfuromonadia</taxon>
        <taxon>Desulfuromonadales</taxon>
        <taxon>Desulfuromonadaceae</taxon>
        <taxon>Pelobacter</taxon>
    </lineage>
</organism>
<dbReference type="Gene3D" id="3.20.20.70">
    <property type="entry name" value="Aldolase class I"/>
    <property type="match status" value="1"/>
</dbReference>
<gene>
    <name evidence="8" type="ordered locus">Ppro_2996</name>
</gene>
<dbReference type="GO" id="GO:0003824">
    <property type="term" value="F:catalytic activity"/>
    <property type="evidence" value="ECO:0007669"/>
    <property type="project" value="InterPro"/>
</dbReference>
<evidence type="ECO:0000259" key="7">
    <source>
        <dbReference type="PROSITE" id="PS51918"/>
    </source>
</evidence>
<evidence type="ECO:0000256" key="3">
    <source>
        <dbReference type="ARBA" id="ARBA00022691"/>
    </source>
</evidence>